<evidence type="ECO:0000313" key="3">
    <source>
        <dbReference type="EMBL" id="MDP9806716.1"/>
    </source>
</evidence>
<dbReference type="PANTHER" id="PTHR23024">
    <property type="entry name" value="ARYLACETAMIDE DEACETYLASE"/>
    <property type="match status" value="1"/>
</dbReference>
<proteinExistence type="predicted"/>
<protein>
    <submittedName>
        <fullName evidence="3">Acetyl esterase/lipase</fullName>
    </submittedName>
</protein>
<accession>A0ABT9NH47</accession>
<dbReference type="PANTHER" id="PTHR23024:SF24">
    <property type="entry name" value="ALPHA_BETA HYDROLASE FOLD-3 DOMAIN-CONTAINING PROTEIN"/>
    <property type="match status" value="1"/>
</dbReference>
<organism evidence="3 4">
    <name type="scientific">Trueperella bonasi</name>
    <dbReference type="NCBI Taxonomy" id="312286"/>
    <lineage>
        <taxon>Bacteria</taxon>
        <taxon>Bacillati</taxon>
        <taxon>Actinomycetota</taxon>
        <taxon>Actinomycetes</taxon>
        <taxon>Actinomycetales</taxon>
        <taxon>Actinomycetaceae</taxon>
        <taxon>Trueperella</taxon>
    </lineage>
</organism>
<dbReference type="Pfam" id="PF07859">
    <property type="entry name" value="Abhydrolase_3"/>
    <property type="match status" value="1"/>
</dbReference>
<keyword evidence="4" id="KW-1185">Reference proteome</keyword>
<feature type="region of interest" description="Disordered" evidence="1">
    <location>
        <begin position="157"/>
        <end position="179"/>
    </location>
</feature>
<gene>
    <name evidence="3" type="ORF">J2S70_001298</name>
</gene>
<dbReference type="InterPro" id="IPR013094">
    <property type="entry name" value="AB_hydrolase_3"/>
</dbReference>
<comment type="caution">
    <text evidence="3">The sequence shown here is derived from an EMBL/GenBank/DDBJ whole genome shotgun (WGS) entry which is preliminary data.</text>
</comment>
<feature type="compositionally biased region" description="Basic and acidic residues" evidence="1">
    <location>
        <begin position="157"/>
        <end position="170"/>
    </location>
</feature>
<evidence type="ECO:0000256" key="1">
    <source>
        <dbReference type="SAM" id="MobiDB-lite"/>
    </source>
</evidence>
<dbReference type="InterPro" id="IPR050466">
    <property type="entry name" value="Carboxylest/Gibb_receptor"/>
</dbReference>
<evidence type="ECO:0000259" key="2">
    <source>
        <dbReference type="Pfam" id="PF07859"/>
    </source>
</evidence>
<evidence type="ECO:0000313" key="4">
    <source>
        <dbReference type="Proteomes" id="UP001243212"/>
    </source>
</evidence>
<reference evidence="3 4" key="1">
    <citation type="submission" date="2023-07" db="EMBL/GenBank/DDBJ databases">
        <title>Sequencing the genomes of 1000 actinobacteria strains.</title>
        <authorList>
            <person name="Klenk H.-P."/>
        </authorList>
    </citation>
    <scope>NUCLEOTIDE SEQUENCE [LARGE SCALE GENOMIC DNA]</scope>
    <source>
        <strain evidence="3 4">DSM 17163</strain>
    </source>
</reference>
<dbReference type="SUPFAM" id="SSF53474">
    <property type="entry name" value="alpha/beta-Hydrolases"/>
    <property type="match status" value="1"/>
</dbReference>
<dbReference type="InterPro" id="IPR029058">
    <property type="entry name" value="AB_hydrolase_fold"/>
</dbReference>
<dbReference type="Gene3D" id="3.40.50.1820">
    <property type="entry name" value="alpha/beta hydrolase"/>
    <property type="match status" value="1"/>
</dbReference>
<feature type="domain" description="Alpha/beta hydrolase fold-3" evidence="2">
    <location>
        <begin position="248"/>
        <end position="436"/>
    </location>
</feature>
<sequence length="461" mass="49421">MFKTRPCSSLPYFRAGCGPLVVMCATGAANSSARANFTQPFSNLAGSLADRYLLVGVGLPSAKGGAQVARRLEDTLETLVHEHGRAVAIEHAETGGHLYQLARSRPDLFAGMIGGAAPLQELPSSVPALELDTTWADQTDANRASVVDFLHRIHPPFDPESHVREPDKAAEIGPQPSQTASFYIDPQLQPALAEAYYPQWDPIGTRERAAANARPAVISPGTRLQVVEIGAVSVRVWHPPGKAERALLAIHGGGFMAGSAQADDQRNSELAARLNAVVASPDYRLAPEHPFPAAANDCLAALGALDLPLFILGDSAGGGLAETTAVMMLERGEAPMGLIMLEPFLDPSMSGRSMRIHHQAQMWNRVKAYHAWRAYLADTHPGELPRLVDHPGCGVRVLTVVAAADSLRDEGIIWTTDLVDVGFNAALHMLAGTYHGGLSTPGTQVWEQVKSLIENFMEVRQ</sequence>
<name>A0ABT9NH47_9ACTO</name>
<dbReference type="Proteomes" id="UP001243212">
    <property type="component" value="Unassembled WGS sequence"/>
</dbReference>
<dbReference type="EMBL" id="JAUSQX010000001">
    <property type="protein sequence ID" value="MDP9806716.1"/>
    <property type="molecule type" value="Genomic_DNA"/>
</dbReference>
<dbReference type="RefSeq" id="WP_307682925.1">
    <property type="nucleotide sequence ID" value="NZ_JAUSQX010000001.1"/>
</dbReference>